<keyword evidence="1" id="KW-0805">Transcription regulation</keyword>
<dbReference type="InterPro" id="IPR037923">
    <property type="entry name" value="HTH-like"/>
</dbReference>
<dbReference type="SUPFAM" id="SSF46689">
    <property type="entry name" value="Homeodomain-like"/>
    <property type="match status" value="1"/>
</dbReference>
<dbReference type="GO" id="GO:0003700">
    <property type="term" value="F:DNA-binding transcription factor activity"/>
    <property type="evidence" value="ECO:0007669"/>
    <property type="project" value="InterPro"/>
</dbReference>
<dbReference type="GO" id="GO:0043565">
    <property type="term" value="F:sequence-specific DNA binding"/>
    <property type="evidence" value="ECO:0007669"/>
    <property type="project" value="InterPro"/>
</dbReference>
<dbReference type="InterPro" id="IPR018060">
    <property type="entry name" value="HTH_AraC"/>
</dbReference>
<reference evidence="5" key="1">
    <citation type="submission" date="2020-02" db="EMBL/GenBank/DDBJ databases">
        <authorList>
            <person name="Meier V. D."/>
        </authorList>
    </citation>
    <scope>NUCLEOTIDE SEQUENCE</scope>
    <source>
        <strain evidence="5">AVDCRST_MAG03</strain>
    </source>
</reference>
<proteinExistence type="predicted"/>
<dbReference type="Gene3D" id="1.10.10.60">
    <property type="entry name" value="Homeodomain-like"/>
    <property type="match status" value="1"/>
</dbReference>
<name>A0A6J4PW34_9ACTN</name>
<feature type="domain" description="HTH araC/xylS-type" evidence="4">
    <location>
        <begin position="190"/>
        <end position="288"/>
    </location>
</feature>
<dbReference type="SUPFAM" id="SSF51215">
    <property type="entry name" value="Regulatory protein AraC"/>
    <property type="match status" value="1"/>
</dbReference>
<evidence type="ECO:0000313" key="5">
    <source>
        <dbReference type="EMBL" id="CAA9426195.1"/>
    </source>
</evidence>
<gene>
    <name evidence="5" type="ORF">AVDCRST_MAG03-2910</name>
</gene>
<dbReference type="Pfam" id="PF12833">
    <property type="entry name" value="HTH_18"/>
    <property type="match status" value="1"/>
</dbReference>
<sequence>MRTFEAVPGVPAVRVLRPLPGRRGGSPAGRAHTHDFLALRYFEGDGGSLRLGEREWRIEAGDAYVIAPGEVIGGGDGADGLREASGWTVYFPPEILGDRAPGAFLSWRAHPLLFPFVGGAAGGAQRLRVPPEDRASWSRRFSALDDELRGRRDGYREAVLSHLTLLLVEVSRLAADVVGDLRLRDEPLLAEVFGFIEGRYGEAISLKDVARAVGLTPGHLTTVVGRKTGRTVLEWITERRMAEARKLLVETDLSAEEVGLRVGYGNPSYFARTFGRAHGATPIGWRRAGRPS</sequence>
<evidence type="ECO:0000259" key="4">
    <source>
        <dbReference type="PROSITE" id="PS01124"/>
    </source>
</evidence>
<dbReference type="PROSITE" id="PS01124">
    <property type="entry name" value="HTH_ARAC_FAMILY_2"/>
    <property type="match status" value="1"/>
</dbReference>
<dbReference type="Pfam" id="PF02311">
    <property type="entry name" value="AraC_binding"/>
    <property type="match status" value="1"/>
</dbReference>
<dbReference type="AlphaFoldDB" id="A0A6J4PW34"/>
<evidence type="ECO:0000256" key="3">
    <source>
        <dbReference type="ARBA" id="ARBA00023163"/>
    </source>
</evidence>
<dbReference type="InterPro" id="IPR003313">
    <property type="entry name" value="AraC-bd"/>
</dbReference>
<keyword evidence="3" id="KW-0804">Transcription</keyword>
<accession>A0A6J4PW34</accession>
<dbReference type="InterPro" id="IPR009057">
    <property type="entry name" value="Homeodomain-like_sf"/>
</dbReference>
<dbReference type="PANTHER" id="PTHR46796">
    <property type="entry name" value="HTH-TYPE TRANSCRIPTIONAL ACTIVATOR RHAS-RELATED"/>
    <property type="match status" value="1"/>
</dbReference>
<dbReference type="EMBL" id="CADCUT010000175">
    <property type="protein sequence ID" value="CAA9426195.1"/>
    <property type="molecule type" value="Genomic_DNA"/>
</dbReference>
<dbReference type="SMART" id="SM00342">
    <property type="entry name" value="HTH_ARAC"/>
    <property type="match status" value="1"/>
</dbReference>
<keyword evidence="2" id="KW-0238">DNA-binding</keyword>
<dbReference type="InterPro" id="IPR050204">
    <property type="entry name" value="AraC_XylS_family_regulators"/>
</dbReference>
<organism evidence="5">
    <name type="scientific">uncultured Rubrobacteraceae bacterium</name>
    <dbReference type="NCBI Taxonomy" id="349277"/>
    <lineage>
        <taxon>Bacteria</taxon>
        <taxon>Bacillati</taxon>
        <taxon>Actinomycetota</taxon>
        <taxon>Rubrobacteria</taxon>
        <taxon>Rubrobacterales</taxon>
        <taxon>Rubrobacteraceae</taxon>
        <taxon>environmental samples</taxon>
    </lineage>
</organism>
<evidence type="ECO:0000256" key="2">
    <source>
        <dbReference type="ARBA" id="ARBA00023125"/>
    </source>
</evidence>
<protein>
    <recommendedName>
        <fullName evidence="4">HTH araC/xylS-type domain-containing protein</fullName>
    </recommendedName>
</protein>
<evidence type="ECO:0000256" key="1">
    <source>
        <dbReference type="ARBA" id="ARBA00023015"/>
    </source>
</evidence>